<dbReference type="InterPro" id="IPR036055">
    <property type="entry name" value="LDL_receptor-like_sf"/>
</dbReference>
<evidence type="ECO:0000313" key="7">
    <source>
        <dbReference type="EMBL" id="CAD6185116.1"/>
    </source>
</evidence>
<feature type="transmembrane region" description="Helical" evidence="4">
    <location>
        <begin position="244"/>
        <end position="268"/>
    </location>
</feature>
<evidence type="ECO:0000313" key="8">
    <source>
        <dbReference type="Proteomes" id="UP000835052"/>
    </source>
</evidence>
<dbReference type="CDD" id="cd00112">
    <property type="entry name" value="LDLa"/>
    <property type="match status" value="1"/>
</dbReference>
<evidence type="ECO:0000256" key="1">
    <source>
        <dbReference type="ARBA" id="ARBA00023157"/>
    </source>
</evidence>
<keyword evidence="1 2" id="KW-1015">Disulfide bond</keyword>
<feature type="signal peptide" evidence="5">
    <location>
        <begin position="1"/>
        <end position="26"/>
    </location>
</feature>
<dbReference type="OrthoDB" id="6514358at2759"/>
<keyword evidence="4" id="KW-1133">Transmembrane helix</keyword>
<evidence type="ECO:0000256" key="3">
    <source>
        <dbReference type="SAM" id="MobiDB-lite"/>
    </source>
</evidence>
<dbReference type="PROSITE" id="PS01180">
    <property type="entry name" value="CUB"/>
    <property type="match status" value="1"/>
</dbReference>
<gene>
    <name evidence="7" type="ORF">CAUJ_LOCUS1035</name>
</gene>
<dbReference type="Pfam" id="PF00057">
    <property type="entry name" value="Ldl_recept_a"/>
    <property type="match status" value="1"/>
</dbReference>
<keyword evidence="4" id="KW-0812">Transmembrane</keyword>
<feature type="chain" id="PRO_5035787729" description="CUB domain-containing protein" evidence="5">
    <location>
        <begin position="27"/>
        <end position="362"/>
    </location>
</feature>
<keyword evidence="5" id="KW-0732">Signal</keyword>
<dbReference type="EMBL" id="CAJGYM010000002">
    <property type="protein sequence ID" value="CAD6185116.1"/>
    <property type="molecule type" value="Genomic_DNA"/>
</dbReference>
<name>A0A8S1GP65_9PELO</name>
<feature type="compositionally biased region" description="Pro residues" evidence="3">
    <location>
        <begin position="297"/>
        <end position="310"/>
    </location>
</feature>
<keyword evidence="4" id="KW-0472">Membrane</keyword>
<dbReference type="Proteomes" id="UP000835052">
    <property type="component" value="Unassembled WGS sequence"/>
</dbReference>
<dbReference type="SUPFAM" id="SSF49854">
    <property type="entry name" value="Spermadhesin, CUB domain"/>
    <property type="match status" value="1"/>
</dbReference>
<proteinExistence type="predicted"/>
<evidence type="ECO:0000256" key="5">
    <source>
        <dbReference type="SAM" id="SignalP"/>
    </source>
</evidence>
<feature type="region of interest" description="Disordered" evidence="3">
    <location>
        <begin position="297"/>
        <end position="319"/>
    </location>
</feature>
<organism evidence="7 8">
    <name type="scientific">Caenorhabditis auriculariae</name>
    <dbReference type="NCBI Taxonomy" id="2777116"/>
    <lineage>
        <taxon>Eukaryota</taxon>
        <taxon>Metazoa</taxon>
        <taxon>Ecdysozoa</taxon>
        <taxon>Nematoda</taxon>
        <taxon>Chromadorea</taxon>
        <taxon>Rhabditida</taxon>
        <taxon>Rhabditina</taxon>
        <taxon>Rhabditomorpha</taxon>
        <taxon>Rhabditoidea</taxon>
        <taxon>Rhabditidae</taxon>
        <taxon>Peloderinae</taxon>
        <taxon>Caenorhabditis</taxon>
    </lineage>
</organism>
<dbReference type="InterPro" id="IPR035914">
    <property type="entry name" value="Sperma_CUB_dom_sf"/>
</dbReference>
<dbReference type="SMART" id="SM00192">
    <property type="entry name" value="LDLa"/>
    <property type="match status" value="1"/>
</dbReference>
<dbReference type="InterPro" id="IPR002172">
    <property type="entry name" value="LDrepeatLR_classA_rpt"/>
</dbReference>
<dbReference type="SMART" id="SM00042">
    <property type="entry name" value="CUB"/>
    <property type="match status" value="1"/>
</dbReference>
<dbReference type="SUPFAM" id="SSF57424">
    <property type="entry name" value="LDL receptor-like module"/>
    <property type="match status" value="1"/>
</dbReference>
<reference evidence="7" key="1">
    <citation type="submission" date="2020-10" db="EMBL/GenBank/DDBJ databases">
        <authorList>
            <person name="Kikuchi T."/>
        </authorList>
    </citation>
    <scope>NUCLEOTIDE SEQUENCE</scope>
    <source>
        <strain evidence="7">NKZ352</strain>
    </source>
</reference>
<comment type="caution">
    <text evidence="7">The sequence shown here is derived from an EMBL/GenBank/DDBJ whole genome shotgun (WGS) entry which is preliminary data.</text>
</comment>
<dbReference type="Gene3D" id="2.60.120.290">
    <property type="entry name" value="Spermadhesin, CUB domain"/>
    <property type="match status" value="1"/>
</dbReference>
<dbReference type="CDD" id="cd00041">
    <property type="entry name" value="CUB"/>
    <property type="match status" value="1"/>
</dbReference>
<dbReference type="PROSITE" id="PS50068">
    <property type="entry name" value="LDLRA_2"/>
    <property type="match status" value="1"/>
</dbReference>
<dbReference type="Gene3D" id="4.10.400.10">
    <property type="entry name" value="Low-density Lipoprotein Receptor"/>
    <property type="match status" value="1"/>
</dbReference>
<evidence type="ECO:0000256" key="4">
    <source>
        <dbReference type="SAM" id="Phobius"/>
    </source>
</evidence>
<evidence type="ECO:0000259" key="6">
    <source>
        <dbReference type="PROSITE" id="PS01180"/>
    </source>
</evidence>
<feature type="disulfide bond" evidence="2">
    <location>
        <begin position="196"/>
        <end position="214"/>
    </location>
</feature>
<sequence length="362" mass="40203">MKAFQIWLQLMTMILTQLVMLIPAEPLSSFFDGLDSRNECKARLDRRITGFSGILYSHSKYGKEAYNASRNCVLMLVAPIGYRVRVRALLFDVPTNTSATCEKDTLHVFDHETMVDPESFAPPRIDDITSPGPIIGQFCGHLPNRVLNASTNNAMTLWWHANAENAGNPSKGFKLHWNAFRAAKTGTCQPDKEFSCGNDECIPLELACDKYPDCANGADLVHSRQLEANCLNVSLDPLTSVSGLVVLLLSAIVILSCCCGIAAVCYCCKKIQSNTPFKGSSQQSSTNCVDYKPEPPQFYPPSPPKMPPPSAASDYTPRKQIHFDPSIPTQNENNYRIVRLPAQFGETDDYTYVRNDVHRNLL</sequence>
<dbReference type="AlphaFoldDB" id="A0A8S1GP65"/>
<protein>
    <recommendedName>
        <fullName evidence="6">CUB domain-containing protein</fullName>
    </recommendedName>
</protein>
<dbReference type="PANTHER" id="PTHR24652:SF67">
    <property type="entry name" value="LOW-DENSITY LIPOPROTEIN RECEPTOR CLASS A DOMAIN-CONTAINING PROTEIN 2"/>
    <property type="match status" value="1"/>
</dbReference>
<evidence type="ECO:0000256" key="2">
    <source>
        <dbReference type="PROSITE-ProRule" id="PRU00124"/>
    </source>
</evidence>
<dbReference type="InterPro" id="IPR042333">
    <property type="entry name" value="LRAD2/Mig-13-like"/>
</dbReference>
<dbReference type="InterPro" id="IPR000859">
    <property type="entry name" value="CUB_dom"/>
</dbReference>
<keyword evidence="8" id="KW-1185">Reference proteome</keyword>
<accession>A0A8S1GP65</accession>
<comment type="caution">
    <text evidence="2">Lacks conserved residue(s) required for the propagation of feature annotation.</text>
</comment>
<dbReference type="PANTHER" id="PTHR24652">
    <property type="entry name" value="LOW-DENSITY LIPOPROTEIN RECEPTOR CLASS A DOMAIN-CONTAINING PROTEIN 2"/>
    <property type="match status" value="1"/>
</dbReference>
<feature type="domain" description="CUB" evidence="6">
    <location>
        <begin position="40"/>
        <end position="180"/>
    </location>
</feature>